<feature type="non-terminal residue" evidence="1">
    <location>
        <position position="159"/>
    </location>
</feature>
<dbReference type="SUPFAM" id="SSF52266">
    <property type="entry name" value="SGNH hydrolase"/>
    <property type="match status" value="1"/>
</dbReference>
<dbReference type="GO" id="GO:0016788">
    <property type="term" value="F:hydrolase activity, acting on ester bonds"/>
    <property type="evidence" value="ECO:0007669"/>
    <property type="project" value="InterPro"/>
</dbReference>
<protein>
    <submittedName>
        <fullName evidence="1">Uncharacterized protein</fullName>
    </submittedName>
</protein>
<dbReference type="GO" id="GO:0006629">
    <property type="term" value="P:lipid metabolic process"/>
    <property type="evidence" value="ECO:0007669"/>
    <property type="project" value="TreeGrafter"/>
</dbReference>
<evidence type="ECO:0000313" key="1">
    <source>
        <dbReference type="EMBL" id="AAF87287.1"/>
    </source>
</evidence>
<organism evidence="1">
    <name type="scientific">Letharia vulpina</name>
    <name type="common">Wolf lichen</name>
    <name type="synonym">Lichen vulpinus</name>
    <dbReference type="NCBI Taxonomy" id="129387"/>
    <lineage>
        <taxon>Eukaryota</taxon>
        <taxon>Fungi</taxon>
        <taxon>Dikarya</taxon>
        <taxon>Ascomycota</taxon>
        <taxon>Pezizomycotina</taxon>
        <taxon>Lecanoromycetes</taxon>
        <taxon>OSLEUM clade</taxon>
        <taxon>Lecanoromycetidae</taxon>
        <taxon>Lecanorales</taxon>
        <taxon>Lecanorineae</taxon>
        <taxon>Parmeliaceae</taxon>
        <taxon>Letharia</taxon>
    </lineage>
</organism>
<dbReference type="PANTHER" id="PTHR37981">
    <property type="entry name" value="LIPASE 2"/>
    <property type="match status" value="1"/>
</dbReference>
<dbReference type="Gene3D" id="3.40.50.1110">
    <property type="entry name" value="SGNH hydrolase"/>
    <property type="match status" value="1"/>
</dbReference>
<name>Q9P4B3_LETVU</name>
<feature type="non-terminal residue" evidence="1">
    <location>
        <position position="1"/>
    </location>
</feature>
<dbReference type="AlphaFoldDB" id="Q9P4B3"/>
<dbReference type="EMBL" id="AF228460">
    <property type="protein sequence ID" value="AAF87287.1"/>
    <property type="molecule type" value="Genomic_DNA"/>
</dbReference>
<sequence length="159" mass="17898">NITSVLKEIIDKNGNDAFKVYMTGYVTFFNEATPLCESSSFRIWNPHYDNTHKEKGQPWLTTALRAQLNGVVVALNTILSHITSSVNAYYGNTQRIVFVDPNSAYAGHRWCEDGVYEPDNGRLNTWLFLSSTPDNSLPDDPLGALESYQQEQSDLVAFQ</sequence>
<accession>Q9P4B3</accession>
<dbReference type="InterPro" id="IPR037460">
    <property type="entry name" value="SEST-like"/>
</dbReference>
<reference evidence="1" key="1">
    <citation type="journal article" date="2001" name="Fungal Genet. Biol.">
        <title>Outcrossing and recombination in the lichenized fungus Letharia.</title>
        <authorList>
            <person name="Kroken S."/>
            <person name="Taylor J.W."/>
        </authorList>
    </citation>
    <scope>NUCLEOTIDE SEQUENCE</scope>
</reference>
<dbReference type="InterPro" id="IPR036514">
    <property type="entry name" value="SGNH_hydro_sf"/>
</dbReference>
<proteinExistence type="predicted"/>
<dbReference type="PANTHER" id="PTHR37981:SF1">
    <property type="entry name" value="SGNH HYDROLASE-TYPE ESTERASE DOMAIN-CONTAINING PROTEIN"/>
    <property type="match status" value="1"/>
</dbReference>